<feature type="region of interest" description="Disordered" evidence="1">
    <location>
        <begin position="42"/>
        <end position="88"/>
    </location>
</feature>
<keyword evidence="2" id="KW-0812">Transmembrane</keyword>
<evidence type="ECO:0000256" key="2">
    <source>
        <dbReference type="SAM" id="Phobius"/>
    </source>
</evidence>
<gene>
    <name evidence="5" type="ORF">SAMN05216266_103171</name>
</gene>
<evidence type="ECO:0000259" key="4">
    <source>
        <dbReference type="Pfam" id="PF14257"/>
    </source>
</evidence>
<evidence type="ECO:0000256" key="3">
    <source>
        <dbReference type="SAM" id="SignalP"/>
    </source>
</evidence>
<keyword evidence="6" id="KW-1185">Reference proteome</keyword>
<dbReference type="InterPro" id="IPR025645">
    <property type="entry name" value="DUF4349"/>
</dbReference>
<name>A0A1I0XFU9_9PSEU</name>
<feature type="signal peptide" evidence="3">
    <location>
        <begin position="1"/>
        <end position="23"/>
    </location>
</feature>
<dbReference type="EMBL" id="FOKG01000003">
    <property type="protein sequence ID" value="SFA99794.1"/>
    <property type="molecule type" value="Genomic_DNA"/>
</dbReference>
<dbReference type="Proteomes" id="UP000243799">
    <property type="component" value="Unassembled WGS sequence"/>
</dbReference>
<organism evidence="5 6">
    <name type="scientific">Amycolatopsis marina</name>
    <dbReference type="NCBI Taxonomy" id="490629"/>
    <lineage>
        <taxon>Bacteria</taxon>
        <taxon>Bacillati</taxon>
        <taxon>Actinomycetota</taxon>
        <taxon>Actinomycetes</taxon>
        <taxon>Pseudonocardiales</taxon>
        <taxon>Pseudonocardiaceae</taxon>
        <taxon>Amycolatopsis</taxon>
    </lineage>
</organism>
<feature type="chain" id="PRO_5039714188" description="DUF4349 domain-containing protein" evidence="3">
    <location>
        <begin position="24"/>
        <end position="310"/>
    </location>
</feature>
<protein>
    <recommendedName>
        <fullName evidence="4">DUF4349 domain-containing protein</fullName>
    </recommendedName>
</protein>
<keyword evidence="3" id="KW-0732">Signal</keyword>
<reference evidence="6" key="1">
    <citation type="submission" date="2016-10" db="EMBL/GenBank/DDBJ databases">
        <authorList>
            <person name="Varghese N."/>
            <person name="Submissions S."/>
        </authorList>
    </citation>
    <scope>NUCLEOTIDE SEQUENCE [LARGE SCALE GENOMIC DNA]</scope>
    <source>
        <strain evidence="6">CGMCC 4.3568</strain>
    </source>
</reference>
<evidence type="ECO:0000313" key="5">
    <source>
        <dbReference type="EMBL" id="SFA99794.1"/>
    </source>
</evidence>
<keyword evidence="2" id="KW-1133">Transmembrane helix</keyword>
<dbReference type="AlphaFoldDB" id="A0A1I0XFU9"/>
<proteinExistence type="predicted"/>
<evidence type="ECO:0000313" key="6">
    <source>
        <dbReference type="Proteomes" id="UP000243799"/>
    </source>
</evidence>
<dbReference type="Pfam" id="PF14257">
    <property type="entry name" value="DUF4349"/>
    <property type="match status" value="1"/>
</dbReference>
<evidence type="ECO:0000256" key="1">
    <source>
        <dbReference type="SAM" id="MobiDB-lite"/>
    </source>
</evidence>
<dbReference type="PROSITE" id="PS51257">
    <property type="entry name" value="PROKAR_LIPOPROTEIN"/>
    <property type="match status" value="1"/>
</dbReference>
<dbReference type="OrthoDB" id="186919at2"/>
<dbReference type="RefSeq" id="WP_091671291.1">
    <property type="nucleotide sequence ID" value="NZ_FOKG01000003.1"/>
</dbReference>
<dbReference type="STRING" id="490629.SAMN05216266_103171"/>
<keyword evidence="2" id="KW-0472">Membrane</keyword>
<sequence length="310" mass="32173">MRSRWARASAAVLAFGVLAVLVAGCTGQDAGSATDAQANSEYAGQAPVAPEAADSGAGLVPKEAAPNKAAPKDEGAKATVPLGRVSGQDRQLARSARLEIEAPDLGDAVARARTIAGAAGGYTGQERSDLQSATVEVVVPSDELDATLNRLAGLGEVVAREQHTQDVTEQVVDVRSRVETQQASVARVRELLERANSISEITTLESELTSREAELESLKSRQEALAGSVAMSTVTVSIRPAPGPVATDSDTGILGGLAAGWRVFLDVSAGALTVLAAMLPFLVLLGVPVALLVWWLLRKRRTTVATPLPE</sequence>
<feature type="transmembrane region" description="Helical" evidence="2">
    <location>
        <begin position="272"/>
        <end position="297"/>
    </location>
</feature>
<accession>A0A1I0XFU9</accession>
<feature type="domain" description="DUF4349" evidence="4">
    <location>
        <begin position="90"/>
        <end position="294"/>
    </location>
</feature>